<dbReference type="EMBL" id="JAKNSF020000020">
    <property type="protein sequence ID" value="KAK7732352.1"/>
    <property type="molecule type" value="Genomic_DNA"/>
</dbReference>
<keyword evidence="3 5" id="KW-0732">Signal</keyword>
<accession>A0ABR1PC37</accession>
<dbReference type="EC" id="2.4.1.-" evidence="5"/>
<evidence type="ECO:0000256" key="3">
    <source>
        <dbReference type="ARBA" id="ARBA00022729"/>
    </source>
</evidence>
<evidence type="ECO:0000256" key="1">
    <source>
        <dbReference type="ARBA" id="ARBA00004609"/>
    </source>
</evidence>
<comment type="subcellular location">
    <subcellularLocation>
        <location evidence="1 5">Cell membrane</location>
        <topology evidence="1 5">Lipid-anchor</topology>
        <topology evidence="1 5">GPI-anchor</topology>
    </subcellularLocation>
</comment>
<feature type="transmembrane region" description="Helical" evidence="7">
    <location>
        <begin position="474"/>
        <end position="492"/>
    </location>
</feature>
<dbReference type="PANTHER" id="PTHR31468:SF4">
    <property type="entry name" value="1,3-BETA-GLUCANOSYLTRANSFERASE GAS3-RELATED"/>
    <property type="match status" value="1"/>
</dbReference>
<feature type="chain" id="PRO_5044997056" description="1,3-beta-glucanosyltransferase" evidence="5">
    <location>
        <begin position="23"/>
        <end position="493"/>
    </location>
</feature>
<evidence type="ECO:0000256" key="7">
    <source>
        <dbReference type="SAM" id="Phobius"/>
    </source>
</evidence>
<dbReference type="PANTHER" id="PTHR31468">
    <property type="entry name" value="1,3-BETA-GLUCANOSYLTRANSFERASE GAS1"/>
    <property type="match status" value="1"/>
</dbReference>
<proteinExistence type="inferred from homology"/>
<feature type="signal peptide" evidence="5">
    <location>
        <begin position="1"/>
        <end position="22"/>
    </location>
</feature>
<reference evidence="8 9" key="1">
    <citation type="submission" date="2024-02" db="EMBL/GenBank/DDBJ databases">
        <title>De novo assembly and annotation of 12 fungi associated with fruit tree decline syndrome in Ontario, Canada.</title>
        <authorList>
            <person name="Sulman M."/>
            <person name="Ellouze W."/>
            <person name="Ilyukhin E."/>
        </authorList>
    </citation>
    <scope>NUCLEOTIDE SEQUENCE [LARGE SCALE GENOMIC DNA]</scope>
    <source>
        <strain evidence="8 9">M169</strain>
    </source>
</reference>
<keyword evidence="7" id="KW-0812">Transmembrane</keyword>
<dbReference type="InterPro" id="IPR017853">
    <property type="entry name" value="GH"/>
</dbReference>
<keyword evidence="4" id="KW-0325">Glycoprotein</keyword>
<gene>
    <name evidence="8" type="primary">GAS4_2</name>
    <name evidence="8" type="ORF">SLS63_005030</name>
</gene>
<keyword evidence="5 7" id="KW-0472">Membrane</keyword>
<dbReference type="Pfam" id="PF03198">
    <property type="entry name" value="Glyco_hydro_72"/>
    <property type="match status" value="1"/>
</dbReference>
<keyword evidence="9" id="KW-1185">Reference proteome</keyword>
<keyword evidence="5" id="KW-0449">Lipoprotein</keyword>
<dbReference type="InterPro" id="IPR004886">
    <property type="entry name" value="Glucanosyltransferase"/>
</dbReference>
<feature type="compositionally biased region" description="Polar residues" evidence="6">
    <location>
        <begin position="424"/>
        <end position="435"/>
    </location>
</feature>
<dbReference type="SUPFAM" id="SSF51445">
    <property type="entry name" value="(Trans)glycosidases"/>
    <property type="match status" value="1"/>
</dbReference>
<sequence length="493" mass="52386">MFFQRSVLGLVSAASLAAAVPAIDVQGSFFVNNATGARYQIVGVAYQPGGSAGYNPGSGVDPLSNKDECLRDAALMQILGVNAIRVYNIDPDVNHDECASIFNAAGMYMFLDVNSPLPGESISSAAPWESYYAGYLNRTFAVVEAFKNYPNTAAFFSGNEVIFDEDNGATVPPYIRAVTRDLKNYIAKNADRAIPVGYSAADVRSILFDSWEYLQCEDEEDEKSRVDLFALNSYSWCGNSTFTESGYDQLVAGFEGTSVPIFFSEFGCNTPSPRVFTEVPEIYSDEMQNVFSGGIVYEYAQEDNNYGLVNISSDGSASIMSDYYSLKEQYAGLNFTTIQGIAPSTKSTSAPKCSEKLITTKGFTSNFTIPALPPNASALIENGISPKPVGKIVKIDDYSVTVTVKDNDGKEISDLAVVPLGENEINSPGANTKTLSGSGSSSSSGTSSSSSSSASSSSSESAAAGMRSAQADSMAWIMVSTTVAASFLIGFLG</sequence>
<keyword evidence="7" id="KW-1133">Transmembrane helix</keyword>
<keyword evidence="5" id="KW-0808">Transferase</keyword>
<evidence type="ECO:0000313" key="9">
    <source>
        <dbReference type="Proteomes" id="UP001430848"/>
    </source>
</evidence>
<protein>
    <recommendedName>
        <fullName evidence="5">1,3-beta-glucanosyltransferase</fullName>
        <ecNumber evidence="5">2.4.1.-</ecNumber>
    </recommendedName>
</protein>
<comment type="similarity">
    <text evidence="2 5">Belongs to the glycosyl hydrolase 72 family.</text>
</comment>
<name>A0ABR1PC37_DIAER</name>
<dbReference type="Gene3D" id="3.20.20.80">
    <property type="entry name" value="Glycosidases"/>
    <property type="match status" value="1"/>
</dbReference>
<evidence type="ECO:0000256" key="2">
    <source>
        <dbReference type="ARBA" id="ARBA00007528"/>
    </source>
</evidence>
<organism evidence="8 9">
    <name type="scientific">Diaporthe eres</name>
    <name type="common">Phomopsis oblonga</name>
    <dbReference type="NCBI Taxonomy" id="83184"/>
    <lineage>
        <taxon>Eukaryota</taxon>
        <taxon>Fungi</taxon>
        <taxon>Dikarya</taxon>
        <taxon>Ascomycota</taxon>
        <taxon>Pezizomycotina</taxon>
        <taxon>Sordariomycetes</taxon>
        <taxon>Sordariomycetidae</taxon>
        <taxon>Diaporthales</taxon>
        <taxon>Diaporthaceae</taxon>
        <taxon>Diaporthe</taxon>
        <taxon>Diaporthe eres species complex</taxon>
    </lineage>
</organism>
<comment type="function">
    <text evidence="5">Splits internally a 1,3-beta-glucan molecule and transfers the newly generated reducing end (the donor) to the non-reducing end of another 1,3-beta-glucan molecule (the acceptor) forming a 1,3-beta linkage, resulting in the elongation of 1,3-beta-glucan chains in the cell wall.</text>
</comment>
<comment type="caution">
    <text evidence="8">The sequence shown here is derived from an EMBL/GenBank/DDBJ whole genome shotgun (WGS) entry which is preliminary data.</text>
</comment>
<evidence type="ECO:0000313" key="8">
    <source>
        <dbReference type="EMBL" id="KAK7732352.1"/>
    </source>
</evidence>
<evidence type="ECO:0000256" key="4">
    <source>
        <dbReference type="ARBA" id="ARBA00023180"/>
    </source>
</evidence>
<feature type="region of interest" description="Disordered" evidence="6">
    <location>
        <begin position="423"/>
        <end position="465"/>
    </location>
</feature>
<dbReference type="Proteomes" id="UP001430848">
    <property type="component" value="Unassembled WGS sequence"/>
</dbReference>
<evidence type="ECO:0000256" key="6">
    <source>
        <dbReference type="SAM" id="MobiDB-lite"/>
    </source>
</evidence>
<keyword evidence="5" id="KW-0336">GPI-anchor</keyword>
<evidence type="ECO:0000256" key="5">
    <source>
        <dbReference type="RuleBase" id="RU361209"/>
    </source>
</evidence>
<feature type="compositionally biased region" description="Low complexity" evidence="6">
    <location>
        <begin position="436"/>
        <end position="465"/>
    </location>
</feature>